<proteinExistence type="inferred from homology"/>
<dbReference type="FunFam" id="3.40.50.720:FF:000084">
    <property type="entry name" value="Short-chain dehydrogenase reductase"/>
    <property type="match status" value="1"/>
</dbReference>
<dbReference type="PROSITE" id="PS00061">
    <property type="entry name" value="ADH_SHORT"/>
    <property type="match status" value="1"/>
</dbReference>
<accession>A0A502DEA6</accession>
<evidence type="ECO:0000256" key="2">
    <source>
        <dbReference type="ARBA" id="ARBA00023002"/>
    </source>
</evidence>
<dbReference type="GO" id="GO:0006633">
    <property type="term" value="P:fatty acid biosynthetic process"/>
    <property type="evidence" value="ECO:0007669"/>
    <property type="project" value="TreeGrafter"/>
</dbReference>
<dbReference type="PRINTS" id="PR00081">
    <property type="entry name" value="GDHRDH"/>
</dbReference>
<dbReference type="AlphaFoldDB" id="A0A502DEA6"/>
<dbReference type="Proteomes" id="UP000319212">
    <property type="component" value="Unassembled WGS sequence"/>
</dbReference>
<dbReference type="InterPro" id="IPR002347">
    <property type="entry name" value="SDR_fam"/>
</dbReference>
<dbReference type="EMBL" id="RCZI01000010">
    <property type="protein sequence ID" value="TPG23493.1"/>
    <property type="molecule type" value="Genomic_DNA"/>
</dbReference>
<dbReference type="Pfam" id="PF13561">
    <property type="entry name" value="adh_short_C2"/>
    <property type="match status" value="1"/>
</dbReference>
<organism evidence="3 4">
    <name type="scientific">Variovorax guangxiensis</name>
    <dbReference type="NCBI Taxonomy" id="1775474"/>
    <lineage>
        <taxon>Bacteria</taxon>
        <taxon>Pseudomonadati</taxon>
        <taxon>Pseudomonadota</taxon>
        <taxon>Betaproteobacteria</taxon>
        <taxon>Burkholderiales</taxon>
        <taxon>Comamonadaceae</taxon>
        <taxon>Variovorax</taxon>
    </lineage>
</organism>
<evidence type="ECO:0000256" key="1">
    <source>
        <dbReference type="ARBA" id="ARBA00006484"/>
    </source>
</evidence>
<dbReference type="PANTHER" id="PTHR42760:SF133">
    <property type="entry name" value="3-OXOACYL-[ACYL-CARRIER-PROTEIN] REDUCTASE"/>
    <property type="match status" value="1"/>
</dbReference>
<evidence type="ECO:0000313" key="3">
    <source>
        <dbReference type="EMBL" id="TPG23493.1"/>
    </source>
</evidence>
<keyword evidence="2" id="KW-0560">Oxidoreductase</keyword>
<dbReference type="OrthoDB" id="9806974at2"/>
<gene>
    <name evidence="3" type="ORF">EAH82_20755</name>
</gene>
<dbReference type="Gene3D" id="3.40.50.720">
    <property type="entry name" value="NAD(P)-binding Rossmann-like Domain"/>
    <property type="match status" value="1"/>
</dbReference>
<name>A0A502DEA6_9BURK</name>
<dbReference type="PRINTS" id="PR00080">
    <property type="entry name" value="SDRFAMILY"/>
</dbReference>
<dbReference type="SUPFAM" id="SSF51735">
    <property type="entry name" value="NAD(P)-binding Rossmann-fold domains"/>
    <property type="match status" value="1"/>
</dbReference>
<comment type="caution">
    <text evidence="3">The sequence shown here is derived from an EMBL/GenBank/DDBJ whole genome shotgun (WGS) entry which is preliminary data.</text>
</comment>
<dbReference type="PANTHER" id="PTHR42760">
    <property type="entry name" value="SHORT-CHAIN DEHYDROGENASES/REDUCTASES FAMILY MEMBER"/>
    <property type="match status" value="1"/>
</dbReference>
<dbReference type="InterPro" id="IPR020904">
    <property type="entry name" value="Sc_DH/Rdtase_CS"/>
</dbReference>
<sequence length="296" mass="30658">MRRRQAGRAVTTDSLQGLCTLVTGGAQGIGFAAAAECARRGAAIAVLDMNPQAAERAAGALAERFGVATCWASANVAEGPMAKGAIDACVQRLGHIDVLVNCAGIMTPRLAAVADMPVDDVQQMFDVHVRGAFLCSQAVIPGMASRGFGRIINISSVLGVLGLPFRSGYAIAKHAINGFTKSLAVEVARQGITVNAVAPGYILTETLQRRLDDGLLDYALYADRAPAGRWGLPEEVGHVIAFLALPASGFITGTVIPVDGGYTMRGDPGEAIGAAGAVEGLRAVRARFDDLEEGRG</sequence>
<comment type="similarity">
    <text evidence="1">Belongs to the short-chain dehydrogenases/reductases (SDR) family.</text>
</comment>
<evidence type="ECO:0000313" key="4">
    <source>
        <dbReference type="Proteomes" id="UP000319212"/>
    </source>
</evidence>
<dbReference type="GO" id="GO:0048038">
    <property type="term" value="F:quinone binding"/>
    <property type="evidence" value="ECO:0007669"/>
    <property type="project" value="TreeGrafter"/>
</dbReference>
<reference evidence="3 4" key="1">
    <citation type="journal article" date="2019" name="Environ. Microbiol.">
        <title>Species interactions and distinct microbial communities in high Arctic permafrost affected cryosols are associated with the CH4 and CO2 gas fluxes.</title>
        <authorList>
            <person name="Altshuler I."/>
            <person name="Hamel J."/>
            <person name="Turney S."/>
            <person name="Magnuson E."/>
            <person name="Levesque R."/>
            <person name="Greer C."/>
            <person name="Whyte L.G."/>
        </authorList>
    </citation>
    <scope>NUCLEOTIDE SEQUENCE [LARGE SCALE GENOMIC DNA]</scope>
    <source>
        <strain evidence="3 4">S06.C</strain>
    </source>
</reference>
<protein>
    <submittedName>
        <fullName evidence="3">SDR family oxidoreductase</fullName>
    </submittedName>
</protein>
<dbReference type="CDD" id="cd05233">
    <property type="entry name" value="SDR_c"/>
    <property type="match status" value="1"/>
</dbReference>
<dbReference type="InterPro" id="IPR036291">
    <property type="entry name" value="NAD(P)-bd_dom_sf"/>
</dbReference>
<dbReference type="GO" id="GO:0016616">
    <property type="term" value="F:oxidoreductase activity, acting on the CH-OH group of donors, NAD or NADP as acceptor"/>
    <property type="evidence" value="ECO:0007669"/>
    <property type="project" value="TreeGrafter"/>
</dbReference>